<dbReference type="PANTHER" id="PTHR10434:SF11">
    <property type="entry name" value="1-ACYL-SN-GLYCEROL-3-PHOSPHATE ACYLTRANSFERASE"/>
    <property type="match status" value="1"/>
</dbReference>
<dbReference type="SMART" id="SM00563">
    <property type="entry name" value="PlsC"/>
    <property type="match status" value="1"/>
</dbReference>
<evidence type="ECO:0000313" key="5">
    <source>
        <dbReference type="Proteomes" id="UP000295560"/>
    </source>
</evidence>
<sequence>MRSSPGLPEGAWGWLNDLARWIGTWCFVPFFRLRVHRRERVPRTGPVVVVANHSAFVDGPLLYGLLGRRAVFLVKDEMFRGPLGYVLPRMGQLAVRRGTVDRRPLMAALDVLRGNGMVVVFPEGTRGTGEVAAARHGAAWLARQAQAPLLPVACRGTARPSGGKRRLRPRVDVLVGDPLPTPTGRGRAELAEATEGIRTALVTLVADVDEIRVSGQ</sequence>
<keyword evidence="5" id="KW-1185">Reference proteome</keyword>
<dbReference type="EMBL" id="SMFZ01000001">
    <property type="protein sequence ID" value="TCK24669.1"/>
    <property type="molecule type" value="Genomic_DNA"/>
</dbReference>
<dbReference type="AlphaFoldDB" id="A0A4R1HX87"/>
<reference evidence="4 5" key="1">
    <citation type="submission" date="2019-03" db="EMBL/GenBank/DDBJ databases">
        <title>Sequencing the genomes of 1000 actinobacteria strains.</title>
        <authorList>
            <person name="Klenk H.-P."/>
        </authorList>
    </citation>
    <scope>NUCLEOTIDE SEQUENCE [LARGE SCALE GENOMIC DNA]</scope>
    <source>
        <strain evidence="4 5">DSM 44969</strain>
    </source>
</reference>
<accession>A0A4R1HX87</accession>
<dbReference type="OrthoDB" id="9808424at2"/>
<protein>
    <submittedName>
        <fullName evidence="4">1-acyl-sn-glycerol-3-phosphate acyltransferase</fullName>
    </submittedName>
</protein>
<feature type="domain" description="Phospholipid/glycerol acyltransferase" evidence="3">
    <location>
        <begin position="47"/>
        <end position="157"/>
    </location>
</feature>
<comment type="caution">
    <text evidence="4">The sequence shown here is derived from an EMBL/GenBank/DDBJ whole genome shotgun (WGS) entry which is preliminary data.</text>
</comment>
<name>A0A4R1HX87_PSEEN</name>
<organism evidence="4 5">
    <name type="scientific">Pseudonocardia endophytica</name>
    <dbReference type="NCBI Taxonomy" id="401976"/>
    <lineage>
        <taxon>Bacteria</taxon>
        <taxon>Bacillati</taxon>
        <taxon>Actinomycetota</taxon>
        <taxon>Actinomycetes</taxon>
        <taxon>Pseudonocardiales</taxon>
        <taxon>Pseudonocardiaceae</taxon>
        <taxon>Pseudonocardia</taxon>
    </lineage>
</organism>
<dbReference type="RefSeq" id="WP_132421095.1">
    <property type="nucleotide sequence ID" value="NZ_SMFZ01000001.1"/>
</dbReference>
<keyword evidence="2 4" id="KW-0012">Acyltransferase</keyword>
<evidence type="ECO:0000256" key="2">
    <source>
        <dbReference type="ARBA" id="ARBA00023315"/>
    </source>
</evidence>
<evidence type="ECO:0000256" key="1">
    <source>
        <dbReference type="ARBA" id="ARBA00022679"/>
    </source>
</evidence>
<dbReference type="InterPro" id="IPR002123">
    <property type="entry name" value="Plipid/glycerol_acylTrfase"/>
</dbReference>
<dbReference type="CDD" id="cd07989">
    <property type="entry name" value="LPLAT_AGPAT-like"/>
    <property type="match status" value="1"/>
</dbReference>
<dbReference type="SUPFAM" id="SSF69593">
    <property type="entry name" value="Glycerol-3-phosphate (1)-acyltransferase"/>
    <property type="match status" value="1"/>
</dbReference>
<evidence type="ECO:0000259" key="3">
    <source>
        <dbReference type="SMART" id="SM00563"/>
    </source>
</evidence>
<proteinExistence type="predicted"/>
<dbReference type="GO" id="GO:0003841">
    <property type="term" value="F:1-acylglycerol-3-phosphate O-acyltransferase activity"/>
    <property type="evidence" value="ECO:0007669"/>
    <property type="project" value="TreeGrafter"/>
</dbReference>
<dbReference type="Proteomes" id="UP000295560">
    <property type="component" value="Unassembled WGS sequence"/>
</dbReference>
<dbReference type="GO" id="GO:0006654">
    <property type="term" value="P:phosphatidic acid biosynthetic process"/>
    <property type="evidence" value="ECO:0007669"/>
    <property type="project" value="TreeGrafter"/>
</dbReference>
<dbReference type="PANTHER" id="PTHR10434">
    <property type="entry name" value="1-ACYL-SN-GLYCEROL-3-PHOSPHATE ACYLTRANSFERASE"/>
    <property type="match status" value="1"/>
</dbReference>
<evidence type="ECO:0000313" key="4">
    <source>
        <dbReference type="EMBL" id="TCK24669.1"/>
    </source>
</evidence>
<keyword evidence="1 4" id="KW-0808">Transferase</keyword>
<dbReference type="Pfam" id="PF01553">
    <property type="entry name" value="Acyltransferase"/>
    <property type="match status" value="1"/>
</dbReference>
<gene>
    <name evidence="4" type="ORF">EV378_0455</name>
</gene>